<dbReference type="AlphaFoldDB" id="A0A448YPZ4"/>
<dbReference type="InterPro" id="IPR036639">
    <property type="entry name" value="Cyt_c_oxidase_su4_sf"/>
</dbReference>
<dbReference type="Pfam" id="PF02936">
    <property type="entry name" value="COX4"/>
    <property type="match status" value="1"/>
</dbReference>
<dbReference type="InParanoid" id="A0A448YPZ4"/>
<evidence type="ECO:0000313" key="5">
    <source>
        <dbReference type="EMBL" id="VEU22918.1"/>
    </source>
</evidence>
<feature type="compositionally biased region" description="Basic and acidic residues" evidence="3">
    <location>
        <begin position="82"/>
        <end position="92"/>
    </location>
</feature>
<keyword evidence="4" id="KW-0472">Membrane</keyword>
<dbReference type="STRING" id="13370.A0A448YPZ4"/>
<keyword evidence="4" id="KW-0812">Transmembrane</keyword>
<reference evidence="5 6" key="1">
    <citation type="submission" date="2018-12" db="EMBL/GenBank/DDBJ databases">
        <authorList>
            <person name="Tiukova I."/>
            <person name="Dainat J."/>
        </authorList>
    </citation>
    <scope>NUCLEOTIDE SEQUENCE [LARGE SCALE GENOMIC DNA]</scope>
</reference>
<gene>
    <name evidence="5" type="ORF">BRENAR_LOCUS3649</name>
</gene>
<dbReference type="Proteomes" id="UP000290900">
    <property type="component" value="Unassembled WGS sequence"/>
</dbReference>
<dbReference type="EMBL" id="CAACVR010000034">
    <property type="protein sequence ID" value="VEU22918.1"/>
    <property type="molecule type" value="Genomic_DNA"/>
</dbReference>
<keyword evidence="6" id="KW-1185">Reference proteome</keyword>
<dbReference type="GO" id="GO:0045277">
    <property type="term" value="C:respiratory chain complex IV"/>
    <property type="evidence" value="ECO:0007669"/>
    <property type="project" value="InterPro"/>
</dbReference>
<feature type="compositionally biased region" description="Low complexity" evidence="3">
    <location>
        <begin position="94"/>
        <end position="105"/>
    </location>
</feature>
<dbReference type="InterPro" id="IPR004203">
    <property type="entry name" value="Cyt_c_oxidase_su4_fam"/>
</dbReference>
<evidence type="ECO:0000256" key="4">
    <source>
        <dbReference type="SAM" id="Phobius"/>
    </source>
</evidence>
<keyword evidence="4" id="KW-1133">Transmembrane helix</keyword>
<evidence type="ECO:0000256" key="1">
    <source>
        <dbReference type="ARBA" id="ARBA00004173"/>
    </source>
</evidence>
<dbReference type="OrthoDB" id="186013at2759"/>
<dbReference type="Gene3D" id="1.10.442.10">
    <property type="entry name" value="Cytochrome c oxidase subunit IV"/>
    <property type="match status" value="1"/>
</dbReference>
<name>A0A448YPZ4_BRENA</name>
<evidence type="ECO:0000256" key="3">
    <source>
        <dbReference type="SAM" id="MobiDB-lite"/>
    </source>
</evidence>
<feature type="transmembrane region" description="Helical" evidence="4">
    <location>
        <begin position="53"/>
        <end position="72"/>
    </location>
</feature>
<organism evidence="5 6">
    <name type="scientific">Brettanomyces naardenensis</name>
    <name type="common">Yeast</name>
    <dbReference type="NCBI Taxonomy" id="13370"/>
    <lineage>
        <taxon>Eukaryota</taxon>
        <taxon>Fungi</taxon>
        <taxon>Dikarya</taxon>
        <taxon>Ascomycota</taxon>
        <taxon>Saccharomycotina</taxon>
        <taxon>Pichiomycetes</taxon>
        <taxon>Pichiales</taxon>
        <taxon>Pichiaceae</taxon>
        <taxon>Brettanomyces</taxon>
    </lineage>
</organism>
<evidence type="ECO:0000313" key="6">
    <source>
        <dbReference type="Proteomes" id="UP000290900"/>
    </source>
</evidence>
<dbReference type="SUPFAM" id="SSF81406">
    <property type="entry name" value="Mitochondrial cytochrome c oxidase subunit IV"/>
    <property type="match status" value="1"/>
</dbReference>
<accession>A0A448YPZ4</accession>
<dbReference type="FunCoup" id="A0A448YPZ4">
    <property type="interactions" value="14"/>
</dbReference>
<keyword evidence="2" id="KW-0496">Mitochondrion</keyword>
<evidence type="ECO:0000256" key="2">
    <source>
        <dbReference type="ARBA" id="ARBA00023128"/>
    </source>
</evidence>
<dbReference type="GO" id="GO:0006123">
    <property type="term" value="P:mitochondrial electron transport, cytochrome c to oxygen"/>
    <property type="evidence" value="ECO:0007669"/>
    <property type="project" value="InterPro"/>
</dbReference>
<sequence length="105" mass="11950">MPTDDQQDLINYLEVKQRFAWPHLTRDEKRATYYISYGSWGPRNDRRLSSGEVLFKSLTTLFLFGVVAFAVINYKKDEKERSALTERAKEASEASEAPEGSGAAQ</sequence>
<protein>
    <submittedName>
        <fullName evidence="5">DEKNAAC104207</fullName>
    </submittedName>
</protein>
<proteinExistence type="predicted"/>
<comment type="subcellular location">
    <subcellularLocation>
        <location evidence="1">Mitochondrion</location>
    </subcellularLocation>
</comment>
<feature type="region of interest" description="Disordered" evidence="3">
    <location>
        <begin position="82"/>
        <end position="105"/>
    </location>
</feature>
<dbReference type="GO" id="GO:0005739">
    <property type="term" value="C:mitochondrion"/>
    <property type="evidence" value="ECO:0007669"/>
    <property type="project" value="UniProtKB-SubCell"/>
</dbReference>